<sequence length="152" mass="16058">MLRIAACSLLALLASQPALAEQTFQCGNATVTISIDTTSPLRSIEGVDVMLRVDQGPRSTLLRYSNIDFIGGDCDTDARGSPIIVYQAICGGSGCYDLSNWGLIDPVNLQALLAPADDSLVPATRLLGHPPVLKVPKMSLSTEAHRLGLPTP</sequence>
<dbReference type="RefSeq" id="WP_177076988.1">
    <property type="nucleotide sequence ID" value="NZ_JACARG010000014.1"/>
</dbReference>
<evidence type="ECO:0000313" key="2">
    <source>
        <dbReference type="EMBL" id="NWE12968.1"/>
    </source>
</evidence>
<proteinExistence type="predicted"/>
<feature type="signal peptide" evidence="1">
    <location>
        <begin position="1"/>
        <end position="20"/>
    </location>
</feature>
<organism evidence="2 3">
    <name type="scientific">Pseudomonas yamanorum</name>
    <dbReference type="NCBI Taxonomy" id="515393"/>
    <lineage>
        <taxon>Bacteria</taxon>
        <taxon>Pseudomonadati</taxon>
        <taxon>Pseudomonadota</taxon>
        <taxon>Gammaproteobacteria</taxon>
        <taxon>Pseudomonadales</taxon>
        <taxon>Pseudomonadaceae</taxon>
        <taxon>Pseudomonas</taxon>
    </lineage>
</organism>
<accession>A0A7Y8EE31</accession>
<feature type="chain" id="PRO_5031399270" evidence="1">
    <location>
        <begin position="21"/>
        <end position="152"/>
    </location>
</feature>
<name>A0A7Y8EE31_9PSED</name>
<dbReference type="Proteomes" id="UP000531950">
    <property type="component" value="Unassembled WGS sequence"/>
</dbReference>
<reference evidence="2 3" key="1">
    <citation type="submission" date="2020-04" db="EMBL/GenBank/DDBJ databases">
        <title>Molecular characterization of pseudomonads from Agaricus bisporus reveal novel blotch 2 pathogens in Western Europe.</title>
        <authorList>
            <person name="Taparia T."/>
            <person name="Krijger M."/>
            <person name="Haynes E."/>
            <person name="Elpinstone J.G."/>
            <person name="Noble R."/>
            <person name="Van Der Wolf J."/>
        </authorList>
    </citation>
    <scope>NUCLEOTIDE SEQUENCE [LARGE SCALE GENOMIC DNA]</scope>
    <source>
        <strain evidence="2 3">IPO3782</strain>
    </source>
</reference>
<comment type="caution">
    <text evidence="2">The sequence shown here is derived from an EMBL/GenBank/DDBJ whole genome shotgun (WGS) entry which is preliminary data.</text>
</comment>
<protein>
    <submittedName>
        <fullName evidence="2">Uncharacterized protein</fullName>
    </submittedName>
</protein>
<evidence type="ECO:0000313" key="3">
    <source>
        <dbReference type="Proteomes" id="UP000531950"/>
    </source>
</evidence>
<gene>
    <name evidence="2" type="ORF">HX822_08490</name>
</gene>
<dbReference type="EMBL" id="JACARG010000014">
    <property type="protein sequence ID" value="NWE12968.1"/>
    <property type="molecule type" value="Genomic_DNA"/>
</dbReference>
<dbReference type="AlphaFoldDB" id="A0A7Y8EE31"/>
<keyword evidence="1" id="KW-0732">Signal</keyword>
<evidence type="ECO:0000256" key="1">
    <source>
        <dbReference type="SAM" id="SignalP"/>
    </source>
</evidence>